<organism evidence="2 3">
    <name type="scientific">Tetracentron sinense</name>
    <name type="common">Spur-leaf</name>
    <dbReference type="NCBI Taxonomy" id="13715"/>
    <lineage>
        <taxon>Eukaryota</taxon>
        <taxon>Viridiplantae</taxon>
        <taxon>Streptophyta</taxon>
        <taxon>Embryophyta</taxon>
        <taxon>Tracheophyta</taxon>
        <taxon>Spermatophyta</taxon>
        <taxon>Magnoliopsida</taxon>
        <taxon>Trochodendrales</taxon>
        <taxon>Trochodendraceae</taxon>
        <taxon>Tetracentron</taxon>
    </lineage>
</organism>
<protein>
    <submittedName>
        <fullName evidence="2">Uncharacterized protein</fullName>
    </submittedName>
</protein>
<dbReference type="AlphaFoldDB" id="A0A834ZFS4"/>
<feature type="compositionally biased region" description="Basic and acidic residues" evidence="1">
    <location>
        <begin position="101"/>
        <end position="111"/>
    </location>
</feature>
<dbReference type="Proteomes" id="UP000655225">
    <property type="component" value="Unassembled WGS sequence"/>
</dbReference>
<gene>
    <name evidence="2" type="ORF">HHK36_011180</name>
</gene>
<sequence>MSTSALRLAMTPELPLAMTTEVTRANGQDHSIRLILTYEISCRASASGVNTQIGGINRNSKMKVVALLLVFMMVSTCLAGHRKALMVETDEQYQRQLVENGVEKEGEKEKNTATYPGSRVDNHHTIPRQQYNNYPSSPDSDSNGSG</sequence>
<dbReference type="EMBL" id="JABCRI010000007">
    <property type="protein sequence ID" value="KAF8403086.1"/>
    <property type="molecule type" value="Genomic_DNA"/>
</dbReference>
<evidence type="ECO:0000313" key="2">
    <source>
        <dbReference type="EMBL" id="KAF8403086.1"/>
    </source>
</evidence>
<reference evidence="2 3" key="1">
    <citation type="submission" date="2020-04" db="EMBL/GenBank/DDBJ databases">
        <title>Plant Genome Project.</title>
        <authorList>
            <person name="Zhang R.-G."/>
        </authorList>
    </citation>
    <scope>NUCLEOTIDE SEQUENCE [LARGE SCALE GENOMIC DNA]</scope>
    <source>
        <strain evidence="2">YNK0</strain>
        <tissue evidence="2">Leaf</tissue>
    </source>
</reference>
<dbReference type="OrthoDB" id="1160759at2759"/>
<name>A0A834ZFS4_TETSI</name>
<comment type="caution">
    <text evidence="2">The sequence shown here is derived from an EMBL/GenBank/DDBJ whole genome shotgun (WGS) entry which is preliminary data.</text>
</comment>
<keyword evidence="3" id="KW-1185">Reference proteome</keyword>
<feature type="region of interest" description="Disordered" evidence="1">
    <location>
        <begin position="99"/>
        <end position="146"/>
    </location>
</feature>
<feature type="compositionally biased region" description="Low complexity" evidence="1">
    <location>
        <begin position="131"/>
        <end position="146"/>
    </location>
</feature>
<dbReference type="PANTHER" id="PTHR36040:SF5">
    <property type="entry name" value="TRANSMEMBRANE PROTEIN"/>
    <property type="match status" value="1"/>
</dbReference>
<evidence type="ECO:0000256" key="1">
    <source>
        <dbReference type="SAM" id="MobiDB-lite"/>
    </source>
</evidence>
<proteinExistence type="predicted"/>
<accession>A0A834ZFS4</accession>
<evidence type="ECO:0000313" key="3">
    <source>
        <dbReference type="Proteomes" id="UP000655225"/>
    </source>
</evidence>
<dbReference type="PANTHER" id="PTHR36040">
    <property type="entry name" value="OS04G0188500 PROTEIN"/>
    <property type="match status" value="1"/>
</dbReference>